<keyword evidence="3" id="KW-1185">Reference proteome</keyword>
<gene>
    <name evidence="2" type="ORF">SCHPADRAFT_948433</name>
</gene>
<feature type="region of interest" description="Disordered" evidence="1">
    <location>
        <begin position="160"/>
        <end position="199"/>
    </location>
</feature>
<name>A0A0H2QWP5_9AGAM</name>
<dbReference type="AlphaFoldDB" id="A0A0H2QWP5"/>
<evidence type="ECO:0000313" key="3">
    <source>
        <dbReference type="Proteomes" id="UP000053477"/>
    </source>
</evidence>
<dbReference type="EMBL" id="KQ087132">
    <property type="protein sequence ID" value="KLO03724.1"/>
    <property type="molecule type" value="Genomic_DNA"/>
</dbReference>
<organism evidence="2 3">
    <name type="scientific">Schizopora paradoxa</name>
    <dbReference type="NCBI Taxonomy" id="27342"/>
    <lineage>
        <taxon>Eukaryota</taxon>
        <taxon>Fungi</taxon>
        <taxon>Dikarya</taxon>
        <taxon>Basidiomycota</taxon>
        <taxon>Agaricomycotina</taxon>
        <taxon>Agaricomycetes</taxon>
        <taxon>Hymenochaetales</taxon>
        <taxon>Schizoporaceae</taxon>
        <taxon>Schizopora</taxon>
    </lineage>
</organism>
<feature type="region of interest" description="Disordered" evidence="1">
    <location>
        <begin position="108"/>
        <end position="133"/>
    </location>
</feature>
<reference evidence="2 3" key="1">
    <citation type="submission" date="2015-04" db="EMBL/GenBank/DDBJ databases">
        <title>Complete genome sequence of Schizopora paradoxa KUC8140, a cosmopolitan wood degrader in East Asia.</title>
        <authorList>
            <consortium name="DOE Joint Genome Institute"/>
            <person name="Min B."/>
            <person name="Park H."/>
            <person name="Jang Y."/>
            <person name="Kim J.-J."/>
            <person name="Kim K.H."/>
            <person name="Pangilinan J."/>
            <person name="Lipzen A."/>
            <person name="Riley R."/>
            <person name="Grigoriev I.V."/>
            <person name="Spatafora J.W."/>
            <person name="Choi I.-G."/>
        </authorList>
    </citation>
    <scope>NUCLEOTIDE SEQUENCE [LARGE SCALE GENOMIC DNA]</scope>
    <source>
        <strain evidence="2 3">KUC8140</strain>
    </source>
</reference>
<feature type="compositionally biased region" description="Polar residues" evidence="1">
    <location>
        <begin position="115"/>
        <end position="133"/>
    </location>
</feature>
<evidence type="ECO:0000256" key="1">
    <source>
        <dbReference type="SAM" id="MobiDB-lite"/>
    </source>
</evidence>
<sequence>MSTIVFPSLSASGEHFSLSFAFVNLSQSSLRVCVDTWLATTTSHEILTTWNPTNNDNIISPDLCFKFDSWMQRCPRPGCARSFSSGKALSSHLSSRDSGECNRWFLQESRERSSSPDQNLGSHQSSPSQNTSLAEIDAIPSSPEFSGPRGWARRVRFDENPAVHIPVDDHDGLRPPSPPANDNGSPPPPSLPRPARNPAENLNWSMLRIWANDS</sequence>
<protein>
    <recommendedName>
        <fullName evidence="4">C2H2-type domain-containing protein</fullName>
    </recommendedName>
</protein>
<dbReference type="InParanoid" id="A0A0H2QWP5"/>
<dbReference type="Proteomes" id="UP000053477">
    <property type="component" value="Unassembled WGS sequence"/>
</dbReference>
<accession>A0A0H2QWP5</accession>
<feature type="compositionally biased region" description="Basic and acidic residues" evidence="1">
    <location>
        <begin position="160"/>
        <end position="173"/>
    </location>
</feature>
<evidence type="ECO:0008006" key="4">
    <source>
        <dbReference type="Google" id="ProtNLM"/>
    </source>
</evidence>
<evidence type="ECO:0000313" key="2">
    <source>
        <dbReference type="EMBL" id="KLO03724.1"/>
    </source>
</evidence>
<proteinExistence type="predicted"/>
<feature type="compositionally biased region" description="Pro residues" evidence="1">
    <location>
        <begin position="175"/>
        <end position="192"/>
    </location>
</feature>